<comment type="caution">
    <text evidence="2">The sequence shown here is derived from an EMBL/GenBank/DDBJ whole genome shotgun (WGS) entry which is preliminary data.</text>
</comment>
<keyword evidence="3" id="KW-1185">Reference proteome</keyword>
<evidence type="ECO:0000313" key="2">
    <source>
        <dbReference type="EMBL" id="KAK8379637.1"/>
    </source>
</evidence>
<feature type="compositionally biased region" description="Low complexity" evidence="1">
    <location>
        <begin position="78"/>
        <end position="106"/>
    </location>
</feature>
<feature type="region of interest" description="Disordered" evidence="1">
    <location>
        <begin position="51"/>
        <end position="107"/>
    </location>
</feature>
<name>A0AAW0SY71_SCYPA</name>
<gene>
    <name evidence="2" type="ORF">O3P69_019538</name>
</gene>
<feature type="compositionally biased region" description="Low complexity" evidence="1">
    <location>
        <begin position="192"/>
        <end position="201"/>
    </location>
</feature>
<dbReference type="Proteomes" id="UP001487740">
    <property type="component" value="Unassembled WGS sequence"/>
</dbReference>
<sequence>MKQLRKVELSVGDRLAEGSGCGVRRGAGRRVVWQDGVSACPRLALPRVTAVPGQHAVDGPAPGGGGGPRAPPPRLQRRAAAPRTAVPPAVHLAPRGPAPCGRPGEPLKGSLFAGVVVGSPLGCGPLNGTPLPLAGVGPPLGSSPPGPTTPPEYIGPMRRPRLPSASEAPTVAPIPENLPLPDTPPRPALLPSSQSSQQQQQRHLETRSITGQARQGVRAAGRPCRIPGDSEEPAALVLRLLLRRLLIT</sequence>
<reference evidence="2 3" key="1">
    <citation type="submission" date="2023-03" db="EMBL/GenBank/DDBJ databases">
        <title>High-quality genome of Scylla paramamosain provides insights in environmental adaptation.</title>
        <authorList>
            <person name="Zhang L."/>
        </authorList>
    </citation>
    <scope>NUCLEOTIDE SEQUENCE [LARGE SCALE GENOMIC DNA]</scope>
    <source>
        <strain evidence="2">LZ_2023a</strain>
        <tissue evidence="2">Muscle</tissue>
    </source>
</reference>
<feature type="compositionally biased region" description="Pro residues" evidence="1">
    <location>
        <begin position="141"/>
        <end position="150"/>
    </location>
</feature>
<dbReference type="EMBL" id="JARAKH010000043">
    <property type="protein sequence ID" value="KAK8379637.1"/>
    <property type="molecule type" value="Genomic_DNA"/>
</dbReference>
<protein>
    <submittedName>
        <fullName evidence="2">Uncharacterized protein</fullName>
    </submittedName>
</protein>
<dbReference type="AlphaFoldDB" id="A0AAW0SY71"/>
<evidence type="ECO:0000256" key="1">
    <source>
        <dbReference type="SAM" id="MobiDB-lite"/>
    </source>
</evidence>
<proteinExistence type="predicted"/>
<feature type="compositionally biased region" description="Pro residues" evidence="1">
    <location>
        <begin position="176"/>
        <end position="188"/>
    </location>
</feature>
<organism evidence="2 3">
    <name type="scientific">Scylla paramamosain</name>
    <name type="common">Mud crab</name>
    <dbReference type="NCBI Taxonomy" id="85552"/>
    <lineage>
        <taxon>Eukaryota</taxon>
        <taxon>Metazoa</taxon>
        <taxon>Ecdysozoa</taxon>
        <taxon>Arthropoda</taxon>
        <taxon>Crustacea</taxon>
        <taxon>Multicrustacea</taxon>
        <taxon>Malacostraca</taxon>
        <taxon>Eumalacostraca</taxon>
        <taxon>Eucarida</taxon>
        <taxon>Decapoda</taxon>
        <taxon>Pleocyemata</taxon>
        <taxon>Brachyura</taxon>
        <taxon>Eubrachyura</taxon>
        <taxon>Portunoidea</taxon>
        <taxon>Portunidae</taxon>
        <taxon>Portuninae</taxon>
        <taxon>Scylla</taxon>
    </lineage>
</organism>
<evidence type="ECO:0000313" key="3">
    <source>
        <dbReference type="Proteomes" id="UP001487740"/>
    </source>
</evidence>
<feature type="region of interest" description="Disordered" evidence="1">
    <location>
        <begin position="134"/>
        <end position="226"/>
    </location>
</feature>
<accession>A0AAW0SY71</accession>